<sequence length="203" mass="23524">MGKEPVDKAVRRKWADYRISDGHKLTYPNPDAHEVATLMENKRPEEVVEALTSIQKISFWRDWACDLHRAMASYYLEQNTPEVILTAWLDLDLKPRDLYDDLGFSKEAGGVRDSPEAALMFYKYAELHREEGRDYALSADETVAHMFRNLTPEEASDFLETTSQFVEPGELDELKHELHKLDLVSRAWNMHLGDNKRQRIGSL</sequence>
<dbReference type="AlphaFoldDB" id="A0AAV1UV80"/>
<reference evidence="1" key="1">
    <citation type="submission" date="2024-01" db="EMBL/GenBank/DDBJ databases">
        <authorList>
            <person name="Webb A."/>
        </authorList>
    </citation>
    <scope>NUCLEOTIDE SEQUENCE</scope>
    <source>
        <strain evidence="1">Pm1</strain>
    </source>
</reference>
<dbReference type="EMBL" id="CAKLBY020000226">
    <property type="protein sequence ID" value="CAK7937004.1"/>
    <property type="molecule type" value="Genomic_DNA"/>
</dbReference>
<dbReference type="Proteomes" id="UP001162060">
    <property type="component" value="Unassembled WGS sequence"/>
</dbReference>
<accession>A0AAV1UV80</accession>
<protein>
    <submittedName>
        <fullName evidence="1">Uncharacterized protein</fullName>
    </submittedName>
</protein>
<name>A0AAV1UV80_9STRA</name>
<proteinExistence type="predicted"/>
<evidence type="ECO:0000313" key="1">
    <source>
        <dbReference type="EMBL" id="CAK7937004.1"/>
    </source>
</evidence>
<evidence type="ECO:0000313" key="2">
    <source>
        <dbReference type="Proteomes" id="UP001162060"/>
    </source>
</evidence>
<comment type="caution">
    <text evidence="1">The sequence shown here is derived from an EMBL/GenBank/DDBJ whole genome shotgun (WGS) entry which is preliminary data.</text>
</comment>
<gene>
    <name evidence="1" type="ORF">PM001_LOCUS22154</name>
</gene>
<organism evidence="1 2">
    <name type="scientific">Peronospora matthiolae</name>
    <dbReference type="NCBI Taxonomy" id="2874970"/>
    <lineage>
        <taxon>Eukaryota</taxon>
        <taxon>Sar</taxon>
        <taxon>Stramenopiles</taxon>
        <taxon>Oomycota</taxon>
        <taxon>Peronosporomycetes</taxon>
        <taxon>Peronosporales</taxon>
        <taxon>Peronosporaceae</taxon>
        <taxon>Peronospora</taxon>
    </lineage>
</organism>